<gene>
    <name evidence="4" type="ORF">GRQ65_11380</name>
</gene>
<dbReference type="InterPro" id="IPR036505">
    <property type="entry name" value="Amidase/PGRP_sf"/>
</dbReference>
<dbReference type="SUPFAM" id="SSF55846">
    <property type="entry name" value="N-acetylmuramoyl-L-alanine amidase-like"/>
    <property type="match status" value="1"/>
</dbReference>
<feature type="domain" description="N-acetylmuramoyl-L-alanine amidase" evidence="2">
    <location>
        <begin position="223"/>
        <end position="385"/>
    </location>
</feature>
<keyword evidence="5" id="KW-1185">Reference proteome</keyword>
<evidence type="ECO:0000259" key="2">
    <source>
        <dbReference type="SMART" id="SM00644"/>
    </source>
</evidence>
<evidence type="ECO:0000256" key="1">
    <source>
        <dbReference type="ARBA" id="ARBA00007553"/>
    </source>
</evidence>
<evidence type="ECO:0000313" key="4">
    <source>
        <dbReference type="EMBL" id="MXG90152.1"/>
    </source>
</evidence>
<dbReference type="AlphaFoldDB" id="A0A6L7F1A4"/>
<name>A0A6L7F1A4_9ACTN</name>
<protein>
    <recommendedName>
        <fullName evidence="6">N-acetylmuramoyl-L-alanine amidase</fullName>
    </recommendedName>
</protein>
<dbReference type="GO" id="GO:0009253">
    <property type="term" value="P:peptidoglycan catabolic process"/>
    <property type="evidence" value="ECO:0007669"/>
    <property type="project" value="InterPro"/>
</dbReference>
<dbReference type="InterPro" id="IPR006619">
    <property type="entry name" value="PGRP_domain_met/bac"/>
</dbReference>
<dbReference type="InterPro" id="IPR002502">
    <property type="entry name" value="Amidase_domain"/>
</dbReference>
<comment type="caution">
    <text evidence="4">The sequence shown here is derived from an EMBL/GenBank/DDBJ whole genome shotgun (WGS) entry which is preliminary data.</text>
</comment>
<dbReference type="Gene3D" id="3.40.80.10">
    <property type="entry name" value="Peptidoglycan recognition protein-like"/>
    <property type="match status" value="1"/>
</dbReference>
<sequence>MTDNDAPGAIRTRRRSFLRAATATVVGAGAVTGAGVGILHTVKPGESLGGRLRLQGESVGGVGSLERPLRDLGLTSPRPGEWVTPELDTSTVSMLGFTWAAPRGSAAQQAQREPAIWVRLRTRRGWGLWRPVPLLQDGPDPAAEGRGRRGTSPLLIDPVDGLQVRVGRHLPRDISLTLLHSEPTLADSRVVAARRAPIVPPQAGRTEAAPPILSRAQWQADESWRSGSPTYDTTIVQAHIHHTATSNGYAASAVPAMIRSMYKYHTKSLGWSDIGYNFLVDQYGAIWEGRYGGVDQVVRGAHTLGFNNDSTGFSMIGNFETTAPTPALLSSVSALAGWKLGLYGRDPNGIASVVSTGSDKFPRGRTVSLPVIDGHRDTNDTACPGTNVYNALPQIRAGAAGTIAAATIKLKKDYAISGTPVVGSVLTADGGKFKPAETAVTFQWTRAGVAIDGAVAQTYQLTEADIGQVVGCVVSGSLPGSAAVQQGVSISGGVASVPTLAVRTQRKPGGKAIIHVEVTAPGVALPDGTMTVRVGKGSRTVTLKKGKAVARFVGLKPGRYRVRCQYAGGTFVVAGKKRDWVRIPG</sequence>
<dbReference type="InterPro" id="IPR015510">
    <property type="entry name" value="PGRP"/>
</dbReference>
<dbReference type="PANTHER" id="PTHR11022:SF41">
    <property type="entry name" value="PEPTIDOGLYCAN-RECOGNITION PROTEIN LC-RELATED"/>
    <property type="match status" value="1"/>
</dbReference>
<feature type="domain" description="Peptidoglycan recognition protein family" evidence="3">
    <location>
        <begin position="210"/>
        <end position="358"/>
    </location>
</feature>
<evidence type="ECO:0000259" key="3">
    <source>
        <dbReference type="SMART" id="SM00701"/>
    </source>
</evidence>
<dbReference type="Pfam" id="PF01510">
    <property type="entry name" value="Amidase_2"/>
    <property type="match status" value="1"/>
</dbReference>
<dbReference type="EMBL" id="WUEK01000006">
    <property type="protein sequence ID" value="MXG90152.1"/>
    <property type="molecule type" value="Genomic_DNA"/>
</dbReference>
<dbReference type="GO" id="GO:0008270">
    <property type="term" value="F:zinc ion binding"/>
    <property type="evidence" value="ECO:0007669"/>
    <property type="project" value="InterPro"/>
</dbReference>
<comment type="similarity">
    <text evidence="1">Belongs to the N-acetylmuramoyl-L-alanine amidase 2 family.</text>
</comment>
<accession>A0A6L7F1A4</accession>
<reference evidence="4 5" key="1">
    <citation type="submission" date="2019-12" db="EMBL/GenBank/DDBJ databases">
        <authorList>
            <person name="Kun Z."/>
        </authorList>
    </citation>
    <scope>NUCLEOTIDE SEQUENCE [LARGE SCALE GENOMIC DNA]</scope>
    <source>
        <strain evidence="4 5">YIM 123512</strain>
    </source>
</reference>
<dbReference type="Proteomes" id="UP000473325">
    <property type="component" value="Unassembled WGS sequence"/>
</dbReference>
<dbReference type="SMART" id="SM00644">
    <property type="entry name" value="Ami_2"/>
    <property type="match status" value="1"/>
</dbReference>
<evidence type="ECO:0008006" key="6">
    <source>
        <dbReference type="Google" id="ProtNLM"/>
    </source>
</evidence>
<proteinExistence type="inferred from homology"/>
<evidence type="ECO:0000313" key="5">
    <source>
        <dbReference type="Proteomes" id="UP000473325"/>
    </source>
</evidence>
<dbReference type="RefSeq" id="WP_160878084.1">
    <property type="nucleotide sequence ID" value="NZ_WUEK01000006.1"/>
</dbReference>
<dbReference type="Gene3D" id="2.60.40.2700">
    <property type="match status" value="1"/>
</dbReference>
<dbReference type="CDD" id="cd06583">
    <property type="entry name" value="PGRP"/>
    <property type="match status" value="1"/>
</dbReference>
<dbReference type="SMART" id="SM00701">
    <property type="entry name" value="PGRP"/>
    <property type="match status" value="1"/>
</dbReference>
<dbReference type="PANTHER" id="PTHR11022">
    <property type="entry name" value="PEPTIDOGLYCAN RECOGNITION PROTEIN"/>
    <property type="match status" value="1"/>
</dbReference>
<organism evidence="4 5">
    <name type="scientific">Nocardioides flavescens</name>
    <dbReference type="NCBI Taxonomy" id="2691959"/>
    <lineage>
        <taxon>Bacteria</taxon>
        <taxon>Bacillati</taxon>
        <taxon>Actinomycetota</taxon>
        <taxon>Actinomycetes</taxon>
        <taxon>Propionibacteriales</taxon>
        <taxon>Nocardioidaceae</taxon>
        <taxon>Nocardioides</taxon>
    </lineage>
</organism>
<dbReference type="GO" id="GO:0008745">
    <property type="term" value="F:N-acetylmuramoyl-L-alanine amidase activity"/>
    <property type="evidence" value="ECO:0007669"/>
    <property type="project" value="InterPro"/>
</dbReference>